<evidence type="ECO:0000313" key="3">
    <source>
        <dbReference type="Proteomes" id="UP000799778"/>
    </source>
</evidence>
<feature type="region of interest" description="Disordered" evidence="1">
    <location>
        <begin position="166"/>
        <end position="215"/>
    </location>
</feature>
<gene>
    <name evidence="2" type="ORF">BU24DRAFT_187829</name>
</gene>
<dbReference type="AlphaFoldDB" id="A0A6A5XSP0"/>
<dbReference type="Proteomes" id="UP000799778">
    <property type="component" value="Unassembled WGS sequence"/>
</dbReference>
<keyword evidence="3" id="KW-1185">Reference proteome</keyword>
<protein>
    <submittedName>
        <fullName evidence="2">Uncharacterized protein</fullName>
    </submittedName>
</protein>
<name>A0A6A5XSP0_9PLEO</name>
<accession>A0A6A5XSP0</accession>
<feature type="compositionally biased region" description="Basic and acidic residues" evidence="1">
    <location>
        <begin position="166"/>
        <end position="197"/>
    </location>
</feature>
<sequence>MCLFSVRREEDVVVPVRVARRRSPSPIRERRSSHQRVSRTSVIRESRPQSSSYIVPAPQPQGLRVPDPQPVPVFVQEPQHIPIVAPPPPPSHISSHHSHHHHGGAHYVEVSPHSSVTSHSPDRSEYITREREYTRERRRDYSPESSPRYEHFRYVEGPPVEEDRYERFQRRERSVSRRRSPSREYVHDPRGSYRETNTRITISDGDGRRTREYRR</sequence>
<feature type="region of interest" description="Disordered" evidence="1">
    <location>
        <begin position="19"/>
        <end position="62"/>
    </location>
</feature>
<feature type="compositionally biased region" description="Basic residues" evidence="1">
    <location>
        <begin position="94"/>
        <end position="104"/>
    </location>
</feature>
<dbReference type="RefSeq" id="XP_033384258.1">
    <property type="nucleotide sequence ID" value="XM_033521676.1"/>
</dbReference>
<feature type="compositionally biased region" description="Low complexity" evidence="1">
    <location>
        <begin position="110"/>
        <end position="119"/>
    </location>
</feature>
<proteinExistence type="predicted"/>
<organism evidence="2 3">
    <name type="scientific">Aaosphaeria arxii CBS 175.79</name>
    <dbReference type="NCBI Taxonomy" id="1450172"/>
    <lineage>
        <taxon>Eukaryota</taxon>
        <taxon>Fungi</taxon>
        <taxon>Dikarya</taxon>
        <taxon>Ascomycota</taxon>
        <taxon>Pezizomycotina</taxon>
        <taxon>Dothideomycetes</taxon>
        <taxon>Pleosporomycetidae</taxon>
        <taxon>Pleosporales</taxon>
        <taxon>Pleosporales incertae sedis</taxon>
        <taxon>Aaosphaeria</taxon>
    </lineage>
</organism>
<feature type="region of interest" description="Disordered" evidence="1">
    <location>
        <begin position="83"/>
        <end position="154"/>
    </location>
</feature>
<feature type="compositionally biased region" description="Basic and acidic residues" evidence="1">
    <location>
        <begin position="120"/>
        <end position="154"/>
    </location>
</feature>
<dbReference type="GeneID" id="54279073"/>
<evidence type="ECO:0000256" key="1">
    <source>
        <dbReference type="SAM" id="MobiDB-lite"/>
    </source>
</evidence>
<feature type="compositionally biased region" description="Basic and acidic residues" evidence="1">
    <location>
        <begin position="205"/>
        <end position="215"/>
    </location>
</feature>
<dbReference type="EMBL" id="ML978069">
    <property type="protein sequence ID" value="KAF2015919.1"/>
    <property type="molecule type" value="Genomic_DNA"/>
</dbReference>
<evidence type="ECO:0000313" key="2">
    <source>
        <dbReference type="EMBL" id="KAF2015919.1"/>
    </source>
</evidence>
<dbReference type="OrthoDB" id="3800879at2759"/>
<reference evidence="2" key="1">
    <citation type="journal article" date="2020" name="Stud. Mycol.">
        <title>101 Dothideomycetes genomes: a test case for predicting lifestyles and emergence of pathogens.</title>
        <authorList>
            <person name="Haridas S."/>
            <person name="Albert R."/>
            <person name="Binder M."/>
            <person name="Bloem J."/>
            <person name="Labutti K."/>
            <person name="Salamov A."/>
            <person name="Andreopoulos B."/>
            <person name="Baker S."/>
            <person name="Barry K."/>
            <person name="Bills G."/>
            <person name="Bluhm B."/>
            <person name="Cannon C."/>
            <person name="Castanera R."/>
            <person name="Culley D."/>
            <person name="Daum C."/>
            <person name="Ezra D."/>
            <person name="Gonzalez J."/>
            <person name="Henrissat B."/>
            <person name="Kuo A."/>
            <person name="Liang C."/>
            <person name="Lipzen A."/>
            <person name="Lutzoni F."/>
            <person name="Magnuson J."/>
            <person name="Mondo S."/>
            <person name="Nolan M."/>
            <person name="Ohm R."/>
            <person name="Pangilinan J."/>
            <person name="Park H.-J."/>
            <person name="Ramirez L."/>
            <person name="Alfaro M."/>
            <person name="Sun H."/>
            <person name="Tritt A."/>
            <person name="Yoshinaga Y."/>
            <person name="Zwiers L.-H."/>
            <person name="Turgeon B."/>
            <person name="Goodwin S."/>
            <person name="Spatafora J."/>
            <person name="Crous P."/>
            <person name="Grigoriev I."/>
        </authorList>
    </citation>
    <scope>NUCLEOTIDE SEQUENCE</scope>
    <source>
        <strain evidence="2">CBS 175.79</strain>
    </source>
</reference>